<reference evidence="8 9" key="1">
    <citation type="submission" date="2017-01" db="EMBL/GenBank/DDBJ databases">
        <title>Bacillus cereus isolates.</title>
        <authorList>
            <person name="Beno S.M."/>
        </authorList>
    </citation>
    <scope>NUCLEOTIDE SEQUENCE [LARGE SCALE GENOMIC DNA]</scope>
    <source>
        <strain evidence="8 9">FSL W7-1108</strain>
    </source>
</reference>
<keyword evidence="6" id="KW-1133">Transmembrane helix</keyword>
<accession>A0A1S9SZV2</accession>
<evidence type="ECO:0000256" key="3">
    <source>
        <dbReference type="ARBA" id="ARBA00022525"/>
    </source>
</evidence>
<evidence type="ECO:0000256" key="2">
    <source>
        <dbReference type="ARBA" id="ARBA00022512"/>
    </source>
</evidence>
<evidence type="ECO:0000256" key="5">
    <source>
        <dbReference type="ARBA" id="ARBA00023088"/>
    </source>
</evidence>
<dbReference type="NCBIfam" id="TIGR01167">
    <property type="entry name" value="LPXTG_anchor"/>
    <property type="match status" value="1"/>
</dbReference>
<sequence length="35" mass="3971">MPNTGGIVTTIFYLIGTILMVVTLVLFFRKRGRNK</sequence>
<keyword evidence="3" id="KW-0964">Secreted</keyword>
<name>A0A1S9SZV2_BACMY</name>
<gene>
    <name evidence="8" type="ORF">BW900_27835</name>
</gene>
<proteinExistence type="predicted"/>
<feature type="transmembrane region" description="Helical" evidence="6">
    <location>
        <begin position="6"/>
        <end position="28"/>
    </location>
</feature>
<comment type="caution">
    <text evidence="8">The sequence shown here is derived from an EMBL/GenBank/DDBJ whole genome shotgun (WGS) entry which is preliminary data.</text>
</comment>
<evidence type="ECO:0000256" key="4">
    <source>
        <dbReference type="ARBA" id="ARBA00022729"/>
    </source>
</evidence>
<dbReference type="AlphaFoldDB" id="A0A1S9SZV2"/>
<feature type="domain" description="Gram-positive cocci surface proteins LPxTG" evidence="7">
    <location>
        <begin position="2"/>
        <end position="31"/>
    </location>
</feature>
<keyword evidence="6" id="KW-0812">Transmembrane</keyword>
<dbReference type="RefSeq" id="WP_429684172.1">
    <property type="nucleotide sequence ID" value="NZ_JBCMHX010000079.1"/>
</dbReference>
<keyword evidence="6" id="KW-0472">Membrane</keyword>
<protein>
    <recommendedName>
        <fullName evidence="7">Gram-positive cocci surface proteins LPxTG domain-containing protein</fullName>
    </recommendedName>
</protein>
<dbReference type="InterPro" id="IPR019931">
    <property type="entry name" value="LPXTG_anchor"/>
</dbReference>
<dbReference type="EMBL" id="MUAI01000050">
    <property type="protein sequence ID" value="OOR03276.1"/>
    <property type="molecule type" value="Genomic_DNA"/>
</dbReference>
<keyword evidence="4" id="KW-0732">Signal</keyword>
<comment type="subcellular location">
    <subcellularLocation>
        <location evidence="1">Secreted</location>
        <location evidence="1">Cell wall</location>
        <topology evidence="1">Peptidoglycan-anchor</topology>
    </subcellularLocation>
</comment>
<keyword evidence="5" id="KW-0572">Peptidoglycan-anchor</keyword>
<dbReference type="Pfam" id="PF00746">
    <property type="entry name" value="Gram_pos_anchor"/>
    <property type="match status" value="1"/>
</dbReference>
<evidence type="ECO:0000313" key="8">
    <source>
        <dbReference type="EMBL" id="OOR03276.1"/>
    </source>
</evidence>
<keyword evidence="2" id="KW-0134">Cell wall</keyword>
<evidence type="ECO:0000313" key="9">
    <source>
        <dbReference type="Proteomes" id="UP000190696"/>
    </source>
</evidence>
<evidence type="ECO:0000256" key="1">
    <source>
        <dbReference type="ARBA" id="ARBA00004168"/>
    </source>
</evidence>
<evidence type="ECO:0000256" key="6">
    <source>
        <dbReference type="SAM" id="Phobius"/>
    </source>
</evidence>
<evidence type="ECO:0000259" key="7">
    <source>
        <dbReference type="Pfam" id="PF00746"/>
    </source>
</evidence>
<dbReference type="Proteomes" id="UP000190696">
    <property type="component" value="Unassembled WGS sequence"/>
</dbReference>
<organism evidence="8 9">
    <name type="scientific">Bacillus mycoides</name>
    <dbReference type="NCBI Taxonomy" id="1405"/>
    <lineage>
        <taxon>Bacteria</taxon>
        <taxon>Bacillati</taxon>
        <taxon>Bacillota</taxon>
        <taxon>Bacilli</taxon>
        <taxon>Bacillales</taxon>
        <taxon>Bacillaceae</taxon>
        <taxon>Bacillus</taxon>
        <taxon>Bacillus cereus group</taxon>
    </lineage>
</organism>